<keyword evidence="2" id="KW-0813">Transport</keyword>
<keyword evidence="8 10" id="KW-0472">Membrane</keyword>
<feature type="transmembrane region" description="Helical" evidence="10">
    <location>
        <begin position="371"/>
        <end position="392"/>
    </location>
</feature>
<evidence type="ECO:0000256" key="10">
    <source>
        <dbReference type="SAM" id="Phobius"/>
    </source>
</evidence>
<dbReference type="InterPro" id="IPR048279">
    <property type="entry name" value="MdtK-like"/>
</dbReference>
<dbReference type="GO" id="GO:0042910">
    <property type="term" value="F:xenobiotic transmembrane transporter activity"/>
    <property type="evidence" value="ECO:0007669"/>
    <property type="project" value="InterPro"/>
</dbReference>
<dbReference type="EMBL" id="BMPG01000005">
    <property type="protein sequence ID" value="GGL70852.1"/>
    <property type="molecule type" value="Genomic_DNA"/>
</dbReference>
<organism evidence="11 12">
    <name type="scientific">Halocalculus aciditolerans</name>
    <dbReference type="NCBI Taxonomy" id="1383812"/>
    <lineage>
        <taxon>Archaea</taxon>
        <taxon>Methanobacteriati</taxon>
        <taxon>Methanobacteriota</taxon>
        <taxon>Stenosarchaea group</taxon>
        <taxon>Halobacteria</taxon>
        <taxon>Halobacteriales</taxon>
        <taxon>Halobacteriaceae</taxon>
        <taxon>Halocalculus</taxon>
    </lineage>
</organism>
<dbReference type="OrthoDB" id="214119at2157"/>
<keyword evidence="5 10" id="KW-0812">Transmembrane</keyword>
<evidence type="ECO:0000313" key="12">
    <source>
        <dbReference type="Proteomes" id="UP000607197"/>
    </source>
</evidence>
<evidence type="ECO:0000256" key="3">
    <source>
        <dbReference type="ARBA" id="ARBA00022449"/>
    </source>
</evidence>
<evidence type="ECO:0000256" key="1">
    <source>
        <dbReference type="ARBA" id="ARBA00004651"/>
    </source>
</evidence>
<keyword evidence="7" id="KW-0406">Ion transport</keyword>
<feature type="transmembrane region" description="Helical" evidence="10">
    <location>
        <begin position="21"/>
        <end position="38"/>
    </location>
</feature>
<gene>
    <name evidence="11" type="ORF">GCM10009039_31160</name>
</gene>
<dbReference type="GO" id="GO:0005886">
    <property type="term" value="C:plasma membrane"/>
    <property type="evidence" value="ECO:0007669"/>
    <property type="project" value="UniProtKB-SubCell"/>
</dbReference>
<feature type="transmembrane region" description="Helical" evidence="10">
    <location>
        <begin position="329"/>
        <end position="351"/>
    </location>
</feature>
<dbReference type="CDD" id="cd13142">
    <property type="entry name" value="MATE_like_12"/>
    <property type="match status" value="1"/>
</dbReference>
<dbReference type="Proteomes" id="UP000607197">
    <property type="component" value="Unassembled WGS sequence"/>
</dbReference>
<feature type="transmembrane region" description="Helical" evidence="10">
    <location>
        <begin position="50"/>
        <end position="79"/>
    </location>
</feature>
<feature type="transmembrane region" description="Helical" evidence="10">
    <location>
        <begin position="144"/>
        <end position="162"/>
    </location>
</feature>
<dbReference type="InterPro" id="IPR002528">
    <property type="entry name" value="MATE_fam"/>
</dbReference>
<proteinExistence type="predicted"/>
<dbReference type="GO" id="GO:0006811">
    <property type="term" value="P:monoatomic ion transport"/>
    <property type="evidence" value="ECO:0007669"/>
    <property type="project" value="UniProtKB-KW"/>
</dbReference>
<dbReference type="InterPro" id="IPR050222">
    <property type="entry name" value="MATE_MdtK"/>
</dbReference>
<dbReference type="PIRSF" id="PIRSF006603">
    <property type="entry name" value="DinF"/>
    <property type="match status" value="1"/>
</dbReference>
<keyword evidence="6 10" id="KW-1133">Transmembrane helix</keyword>
<feature type="transmembrane region" description="Helical" evidence="10">
    <location>
        <begin position="205"/>
        <end position="224"/>
    </location>
</feature>
<comment type="caution">
    <text evidence="11">The sequence shown here is derived from an EMBL/GenBank/DDBJ whole genome shotgun (WGS) entry which is preliminary data.</text>
</comment>
<evidence type="ECO:0000256" key="2">
    <source>
        <dbReference type="ARBA" id="ARBA00022448"/>
    </source>
</evidence>
<dbReference type="Pfam" id="PF01554">
    <property type="entry name" value="MatE"/>
    <property type="match status" value="2"/>
</dbReference>
<dbReference type="PANTHER" id="PTHR43298:SF2">
    <property type="entry name" value="FMN_FAD EXPORTER YEEO-RELATED"/>
    <property type="match status" value="1"/>
</dbReference>
<dbReference type="RefSeq" id="WP_188980591.1">
    <property type="nucleotide sequence ID" value="NZ_BMPG01000005.1"/>
</dbReference>
<dbReference type="AlphaFoldDB" id="A0A830FNK8"/>
<dbReference type="NCBIfam" id="TIGR00797">
    <property type="entry name" value="matE"/>
    <property type="match status" value="1"/>
</dbReference>
<feature type="transmembrane region" description="Helical" evidence="10">
    <location>
        <begin position="174"/>
        <end position="193"/>
    </location>
</feature>
<evidence type="ECO:0000256" key="8">
    <source>
        <dbReference type="ARBA" id="ARBA00023136"/>
    </source>
</evidence>
<keyword evidence="3" id="KW-0050">Antiport</keyword>
<dbReference type="PANTHER" id="PTHR43298">
    <property type="entry name" value="MULTIDRUG RESISTANCE PROTEIN NORM-RELATED"/>
    <property type="match status" value="1"/>
</dbReference>
<dbReference type="GO" id="GO:0015297">
    <property type="term" value="F:antiporter activity"/>
    <property type="evidence" value="ECO:0007669"/>
    <property type="project" value="UniProtKB-KW"/>
</dbReference>
<reference evidence="11" key="2">
    <citation type="submission" date="2020-09" db="EMBL/GenBank/DDBJ databases">
        <authorList>
            <person name="Sun Q."/>
            <person name="Ohkuma M."/>
        </authorList>
    </citation>
    <scope>NUCLEOTIDE SEQUENCE</scope>
    <source>
        <strain evidence="11">JCM 19596</strain>
    </source>
</reference>
<reference evidence="11" key="1">
    <citation type="journal article" date="2014" name="Int. J. Syst. Evol. Microbiol.">
        <title>Complete genome sequence of Corynebacterium casei LMG S-19264T (=DSM 44701T), isolated from a smear-ripened cheese.</title>
        <authorList>
            <consortium name="US DOE Joint Genome Institute (JGI-PGF)"/>
            <person name="Walter F."/>
            <person name="Albersmeier A."/>
            <person name="Kalinowski J."/>
            <person name="Ruckert C."/>
        </authorList>
    </citation>
    <scope>NUCLEOTIDE SEQUENCE</scope>
    <source>
        <strain evidence="11">JCM 19596</strain>
    </source>
</reference>
<keyword evidence="12" id="KW-1185">Reference proteome</keyword>
<sequence>MSKRAKGELTEGSLLKPTLRLAWPLVVVQLLQVAYNLADTLWLGAYSPDAVGALSLAFPVVFLLISIGGGFTAAGSILVAQYTGADRDRDAGVVAGQTLWFVTLLAVVIAVLGHFLAGPALSLLPADPATKARVIPLAIEYMRTYFIGVPFIFGFFIFTSLLRGYGDTRTPMYVMLLTVFLNVVLDPLLIFGWGGFPELGVEGAALATVVSRVVAATVGLAVLFGTTRGPTVGLADLTPDVPVVRNIVRIGTPSAIEQSASSLAMVVLTAMVASFPPAVVAAYGVGNRLSSLVFLPALGLGQATNTVVGQNLGAKKPERAEQAVKITGGIVTATMLAVGVVAALFPHVIVAPFVTADVAGAAATLGHAADYLRVMSVMFVFTGLLQVVLGAFRGAGDTRTSMLLSLLSLWVVRVPATYVLAFALDWGANGLWWAVAVGDILGCLVAALWFTRGTWKNGVVSDRSQPDAAD</sequence>
<protein>
    <recommendedName>
        <fullName evidence="9">Multidrug-efflux transporter</fullName>
    </recommendedName>
</protein>
<keyword evidence="4" id="KW-1003">Cell membrane</keyword>
<evidence type="ECO:0000256" key="5">
    <source>
        <dbReference type="ARBA" id="ARBA00022692"/>
    </source>
</evidence>
<comment type="subcellular location">
    <subcellularLocation>
        <location evidence="1">Cell membrane</location>
        <topology evidence="1">Multi-pass membrane protein</topology>
    </subcellularLocation>
</comment>
<accession>A0A830FNK8</accession>
<evidence type="ECO:0000256" key="7">
    <source>
        <dbReference type="ARBA" id="ARBA00023065"/>
    </source>
</evidence>
<name>A0A830FNK8_9EURY</name>
<evidence type="ECO:0000313" key="11">
    <source>
        <dbReference type="EMBL" id="GGL70852.1"/>
    </source>
</evidence>
<evidence type="ECO:0000256" key="9">
    <source>
        <dbReference type="ARBA" id="ARBA00031636"/>
    </source>
</evidence>
<evidence type="ECO:0000256" key="6">
    <source>
        <dbReference type="ARBA" id="ARBA00022989"/>
    </source>
</evidence>
<feature type="transmembrane region" description="Helical" evidence="10">
    <location>
        <begin position="99"/>
        <end position="124"/>
    </location>
</feature>
<feature type="transmembrane region" description="Helical" evidence="10">
    <location>
        <begin position="404"/>
        <end position="424"/>
    </location>
</feature>
<evidence type="ECO:0000256" key="4">
    <source>
        <dbReference type="ARBA" id="ARBA00022475"/>
    </source>
</evidence>
<feature type="transmembrane region" description="Helical" evidence="10">
    <location>
        <begin position="430"/>
        <end position="450"/>
    </location>
</feature>